<keyword evidence="6" id="KW-0999">Mitochondrion inner membrane</keyword>
<evidence type="ECO:0000256" key="11">
    <source>
        <dbReference type="PROSITE-ProRule" id="PRU00282"/>
    </source>
</evidence>
<evidence type="ECO:0000256" key="5">
    <source>
        <dbReference type="ARBA" id="ARBA00022737"/>
    </source>
</evidence>
<keyword evidence="5" id="KW-0677">Repeat</keyword>
<gene>
    <name evidence="13" type="ORF">FD755_021718</name>
</gene>
<dbReference type="InterPro" id="IPR023395">
    <property type="entry name" value="MCP_dom_sf"/>
</dbReference>
<feature type="non-terminal residue" evidence="13">
    <location>
        <position position="1"/>
    </location>
</feature>
<evidence type="ECO:0000256" key="7">
    <source>
        <dbReference type="ARBA" id="ARBA00022989"/>
    </source>
</evidence>
<comment type="caution">
    <text evidence="13">The sequence shown here is derived from an EMBL/GenBank/DDBJ whole genome shotgun (WGS) entry which is preliminary data.</text>
</comment>
<evidence type="ECO:0000256" key="8">
    <source>
        <dbReference type="ARBA" id="ARBA00023128"/>
    </source>
</evidence>
<keyword evidence="3 12" id="KW-0813">Transport</keyword>
<comment type="similarity">
    <text evidence="2 12">Belongs to the mitochondrial carrier (TC 2.A.29) family.</text>
</comment>
<evidence type="ECO:0000256" key="12">
    <source>
        <dbReference type="RuleBase" id="RU000488"/>
    </source>
</evidence>
<dbReference type="Gene3D" id="1.50.40.10">
    <property type="entry name" value="Mitochondrial carrier domain"/>
    <property type="match status" value="1"/>
</dbReference>
<dbReference type="PROSITE" id="PS50920">
    <property type="entry name" value="SOLCAR"/>
    <property type="match status" value="2"/>
</dbReference>
<dbReference type="InterPro" id="IPR049562">
    <property type="entry name" value="SLC25A33/36-like"/>
</dbReference>
<evidence type="ECO:0000313" key="14">
    <source>
        <dbReference type="Proteomes" id="UP000326062"/>
    </source>
</evidence>
<accession>A0A5N3W286</accession>
<reference evidence="13 14" key="1">
    <citation type="submission" date="2019-06" db="EMBL/GenBank/DDBJ databases">
        <title>Discovery of a novel chromosome fission-fusion reversal in muntjac.</title>
        <authorList>
            <person name="Mudd A.B."/>
            <person name="Bredeson J.V."/>
            <person name="Baum R."/>
            <person name="Hockemeyer D."/>
            <person name="Rokhsar D.S."/>
        </authorList>
    </citation>
    <scope>NUCLEOTIDE SEQUENCE [LARGE SCALE GENOMIC DNA]</scope>
    <source>
        <strain evidence="13">UCam_UCB_Mr</strain>
        <tissue evidence="13">Fibroblast cell line</tissue>
    </source>
</reference>
<protein>
    <recommendedName>
        <fullName evidence="15">Solute carrier family 25 member 36</fullName>
    </recommendedName>
</protein>
<evidence type="ECO:0000256" key="6">
    <source>
        <dbReference type="ARBA" id="ARBA00022792"/>
    </source>
</evidence>
<evidence type="ECO:0000256" key="1">
    <source>
        <dbReference type="ARBA" id="ARBA00004448"/>
    </source>
</evidence>
<evidence type="ECO:0000256" key="4">
    <source>
        <dbReference type="ARBA" id="ARBA00022692"/>
    </source>
</evidence>
<comment type="subcellular location">
    <subcellularLocation>
        <location evidence="1">Mitochondrion inner membrane</location>
        <topology evidence="1">Multi-pass membrane protein</topology>
    </subcellularLocation>
</comment>
<keyword evidence="14" id="KW-1185">Reference proteome</keyword>
<proteinExistence type="inferred from homology"/>
<evidence type="ECO:0000256" key="2">
    <source>
        <dbReference type="ARBA" id="ARBA00006375"/>
    </source>
</evidence>
<feature type="repeat" description="Solcar" evidence="11">
    <location>
        <begin position="160"/>
        <end position="242"/>
    </location>
</feature>
<evidence type="ECO:0000256" key="9">
    <source>
        <dbReference type="ARBA" id="ARBA00023136"/>
    </source>
</evidence>
<evidence type="ECO:0000256" key="10">
    <source>
        <dbReference type="ARBA" id="ARBA00048358"/>
    </source>
</evidence>
<dbReference type="PANTHER" id="PTHR45829">
    <property type="entry name" value="MITOCHONDRIAL CARRIER PROTEIN RIM2"/>
    <property type="match status" value="1"/>
</dbReference>
<dbReference type="GO" id="GO:1990519">
    <property type="term" value="P:pyrimidine nucleotide import into mitochondrion"/>
    <property type="evidence" value="ECO:0007669"/>
    <property type="project" value="TreeGrafter"/>
</dbReference>
<dbReference type="AlphaFoldDB" id="A0A5N3W286"/>
<evidence type="ECO:0000313" key="13">
    <source>
        <dbReference type="EMBL" id="KAB0355777.1"/>
    </source>
</evidence>
<name>A0A5N3W286_MUNRE</name>
<dbReference type="GO" id="GO:0005743">
    <property type="term" value="C:mitochondrial inner membrane"/>
    <property type="evidence" value="ECO:0007669"/>
    <property type="project" value="UniProtKB-SubCell"/>
</dbReference>
<evidence type="ECO:0008006" key="15">
    <source>
        <dbReference type="Google" id="ProtNLM"/>
    </source>
</evidence>
<dbReference type="Proteomes" id="UP000326062">
    <property type="component" value="Chromosome 14"/>
</dbReference>
<keyword evidence="8" id="KW-0496">Mitochondrion</keyword>
<comment type="catalytic activity">
    <reaction evidence="10">
        <text>UTP(in) + CTP(out) = UTP(out) + CTP(in)</text>
        <dbReference type="Rhea" id="RHEA:73531"/>
        <dbReference type="ChEBI" id="CHEBI:37563"/>
        <dbReference type="ChEBI" id="CHEBI:46398"/>
    </reaction>
</comment>
<dbReference type="InterPro" id="IPR018108">
    <property type="entry name" value="MCP_transmembrane"/>
</dbReference>
<keyword evidence="7" id="KW-1133">Transmembrane helix</keyword>
<sequence length="343" mass="38292">CGGAVGAILTCLPEVVKTRPQSSSATPCISAVQLSTMAGASVNGVVSPGPLHCLKVILEKEGPRAIYFAAYSNRKEKLNGLFDIDSTQVHMISAAMTGIYCIFLPEKRGKSEWVFFRGVSIVGHTDGLRGFYRGMSASYAGISETGIHFAIYENIKKKLLEYRTASTMENEEESIKKSYPHEVVRTRLCEEGTKYRSFFSNIIFACSRRRLWSPYRGLTTHLVRQIPSTAIMMATYDWWSTCSMDSTAKLLRYKEGRPKEKVDHGVPKPAWWTEGKECGNMGLCLSGSLAVGIKVIANTIVFLVMWKNKQTSMAASKKEPLETLFPEGCHFLYHVHRILLVFC</sequence>
<evidence type="ECO:0000256" key="3">
    <source>
        <dbReference type="ARBA" id="ARBA00022448"/>
    </source>
</evidence>
<keyword evidence="9 11" id="KW-0472">Membrane</keyword>
<keyword evidence="4 11" id="KW-0812">Transmembrane</keyword>
<dbReference type="Pfam" id="PF00153">
    <property type="entry name" value="Mito_carr"/>
    <property type="match status" value="2"/>
</dbReference>
<organism evidence="13 14">
    <name type="scientific">Muntiacus reevesi</name>
    <name type="common">Reeves' muntjac</name>
    <name type="synonym">Cervus reevesi</name>
    <dbReference type="NCBI Taxonomy" id="9886"/>
    <lineage>
        <taxon>Eukaryota</taxon>
        <taxon>Metazoa</taxon>
        <taxon>Chordata</taxon>
        <taxon>Craniata</taxon>
        <taxon>Vertebrata</taxon>
        <taxon>Euteleostomi</taxon>
        <taxon>Mammalia</taxon>
        <taxon>Eutheria</taxon>
        <taxon>Laurasiatheria</taxon>
        <taxon>Artiodactyla</taxon>
        <taxon>Ruminantia</taxon>
        <taxon>Pecora</taxon>
        <taxon>Cervidae</taxon>
        <taxon>Muntiacinae</taxon>
        <taxon>Muntiacus</taxon>
    </lineage>
</organism>
<dbReference type="GO" id="GO:0015218">
    <property type="term" value="F:pyrimidine nucleotide transmembrane transporter activity"/>
    <property type="evidence" value="ECO:0007669"/>
    <property type="project" value="InterPro"/>
</dbReference>
<dbReference type="PANTHER" id="PTHR45829:SF2">
    <property type="entry name" value="SOLUTE CARRIER FAMILY 25 MEMBER 36"/>
    <property type="match status" value="1"/>
</dbReference>
<feature type="repeat" description="Solcar" evidence="11">
    <location>
        <begin position="85"/>
        <end position="158"/>
    </location>
</feature>
<dbReference type="EMBL" id="VCEB01000020">
    <property type="protein sequence ID" value="KAB0355777.1"/>
    <property type="molecule type" value="Genomic_DNA"/>
</dbReference>
<dbReference type="SUPFAM" id="SSF103506">
    <property type="entry name" value="Mitochondrial carrier"/>
    <property type="match status" value="1"/>
</dbReference>